<comment type="similarity">
    <text evidence="10">Belongs to the glycosyl hydrolase 3 family. NagZ subfamily.</text>
</comment>
<keyword evidence="3 10" id="KW-0132">Cell division</keyword>
<gene>
    <name evidence="10 12" type="primary">nagZ</name>
    <name evidence="12" type="ORF">NP603_20805</name>
</gene>
<evidence type="ECO:0000256" key="2">
    <source>
        <dbReference type="ARBA" id="ARBA00022490"/>
    </source>
</evidence>
<feature type="binding site" evidence="10">
    <location>
        <position position="67"/>
    </location>
    <ligand>
        <name>substrate</name>
    </ligand>
</feature>
<feature type="domain" description="Glycoside hydrolase family 3 N-terminal" evidence="11">
    <location>
        <begin position="22"/>
        <end position="292"/>
    </location>
</feature>
<dbReference type="PANTHER" id="PTHR30480:SF13">
    <property type="entry name" value="BETA-HEXOSAMINIDASE"/>
    <property type="match status" value="1"/>
</dbReference>
<dbReference type="InterPro" id="IPR017853">
    <property type="entry name" value="GH"/>
</dbReference>
<dbReference type="EMBL" id="JANIBM010000054">
    <property type="protein sequence ID" value="MCQ8183563.1"/>
    <property type="molecule type" value="Genomic_DNA"/>
</dbReference>
<evidence type="ECO:0000256" key="10">
    <source>
        <dbReference type="HAMAP-Rule" id="MF_00364"/>
    </source>
</evidence>
<keyword evidence="13" id="KW-1185">Reference proteome</keyword>
<comment type="subcellular location">
    <subcellularLocation>
        <location evidence="10">Cytoplasm</location>
    </subcellularLocation>
</comment>
<evidence type="ECO:0000256" key="8">
    <source>
        <dbReference type="ARBA" id="ARBA00023306"/>
    </source>
</evidence>
<feature type="active site" description="Proton donor/acceptor" evidence="10">
    <location>
        <position position="176"/>
    </location>
</feature>
<feature type="site" description="Important for catalytic activity" evidence="10">
    <location>
        <position position="174"/>
    </location>
</feature>
<name>A0ABT1UMU8_9GAMM</name>
<keyword evidence="9 10" id="KW-0961">Cell wall biogenesis/degradation</keyword>
<evidence type="ECO:0000313" key="13">
    <source>
        <dbReference type="Proteomes" id="UP001524569"/>
    </source>
</evidence>
<evidence type="ECO:0000256" key="5">
    <source>
        <dbReference type="ARBA" id="ARBA00022960"/>
    </source>
</evidence>
<dbReference type="InterPro" id="IPR050226">
    <property type="entry name" value="NagZ_Beta-hexosaminidase"/>
</dbReference>
<dbReference type="InterPro" id="IPR036962">
    <property type="entry name" value="Glyco_hydro_3_N_sf"/>
</dbReference>
<dbReference type="EC" id="3.2.1.52" evidence="10"/>
<organism evidence="12 13">
    <name type="scientific">Methylomonas aurea</name>
    <dbReference type="NCBI Taxonomy" id="2952224"/>
    <lineage>
        <taxon>Bacteria</taxon>
        <taxon>Pseudomonadati</taxon>
        <taxon>Pseudomonadota</taxon>
        <taxon>Gammaproteobacteria</taxon>
        <taxon>Methylococcales</taxon>
        <taxon>Methylococcaceae</taxon>
        <taxon>Methylomonas</taxon>
    </lineage>
</organism>
<dbReference type="PANTHER" id="PTHR30480">
    <property type="entry name" value="BETA-HEXOSAMINIDASE-RELATED"/>
    <property type="match status" value="1"/>
</dbReference>
<keyword evidence="5 10" id="KW-0133">Cell shape</keyword>
<dbReference type="InterPro" id="IPR001764">
    <property type="entry name" value="Glyco_hydro_3_N"/>
</dbReference>
<evidence type="ECO:0000256" key="4">
    <source>
        <dbReference type="ARBA" id="ARBA00022801"/>
    </source>
</evidence>
<feature type="active site" description="Nucleophile" evidence="10">
    <location>
        <position position="247"/>
    </location>
</feature>
<comment type="function">
    <text evidence="10">Plays a role in peptidoglycan recycling by cleaving the terminal beta-1,4-linked N-acetylglucosamine (GlcNAc) from peptide-linked peptidoglycan fragments, giving rise to free GlcNAc, anhydro-N-acetylmuramic acid and anhydro-N-acetylmuramic acid-linked peptides.</text>
</comment>
<dbReference type="Pfam" id="PF00933">
    <property type="entry name" value="Glyco_hydro_3"/>
    <property type="match status" value="1"/>
</dbReference>
<comment type="catalytic activity">
    <reaction evidence="1 10">
        <text>Hydrolysis of terminal non-reducing N-acetyl-D-hexosamine residues in N-acetyl-beta-D-hexosaminides.</text>
        <dbReference type="EC" id="3.2.1.52"/>
    </reaction>
</comment>
<evidence type="ECO:0000313" key="12">
    <source>
        <dbReference type="EMBL" id="MCQ8183563.1"/>
    </source>
</evidence>
<dbReference type="Proteomes" id="UP001524569">
    <property type="component" value="Unassembled WGS sequence"/>
</dbReference>
<evidence type="ECO:0000259" key="11">
    <source>
        <dbReference type="Pfam" id="PF00933"/>
    </source>
</evidence>
<dbReference type="HAMAP" id="MF_00364">
    <property type="entry name" value="NagZ"/>
    <property type="match status" value="1"/>
</dbReference>
<proteinExistence type="inferred from homology"/>
<evidence type="ECO:0000256" key="7">
    <source>
        <dbReference type="ARBA" id="ARBA00023295"/>
    </source>
</evidence>
<evidence type="ECO:0000256" key="3">
    <source>
        <dbReference type="ARBA" id="ARBA00022618"/>
    </source>
</evidence>
<dbReference type="Gene3D" id="3.20.20.300">
    <property type="entry name" value="Glycoside hydrolase, family 3, N-terminal domain"/>
    <property type="match status" value="1"/>
</dbReference>
<protein>
    <recommendedName>
        <fullName evidence="10">Beta-hexosaminidase</fullName>
        <ecNumber evidence="10">3.2.1.52</ecNumber>
    </recommendedName>
    <alternativeName>
        <fullName evidence="10">Beta-N-acetylhexosaminidase</fullName>
    </alternativeName>
    <alternativeName>
        <fullName evidence="10">N-acetyl-beta-glucosaminidase</fullName>
    </alternativeName>
</protein>
<keyword evidence="8 10" id="KW-0131">Cell cycle</keyword>
<dbReference type="SUPFAM" id="SSF51445">
    <property type="entry name" value="(Trans)glycosidases"/>
    <property type="match status" value="1"/>
</dbReference>
<evidence type="ECO:0000256" key="6">
    <source>
        <dbReference type="ARBA" id="ARBA00022984"/>
    </source>
</evidence>
<comment type="pathway">
    <text evidence="10">Cell wall biogenesis; peptidoglycan recycling.</text>
</comment>
<feature type="binding site" evidence="10">
    <location>
        <begin position="163"/>
        <end position="164"/>
    </location>
    <ligand>
        <name>substrate</name>
    </ligand>
</feature>
<dbReference type="InterPro" id="IPR022956">
    <property type="entry name" value="Beta_hexosaminidase_bac"/>
</dbReference>
<dbReference type="NCBIfam" id="NF003740">
    <property type="entry name" value="PRK05337.1"/>
    <property type="match status" value="1"/>
</dbReference>
<feature type="binding site" evidence="10">
    <location>
        <position position="133"/>
    </location>
    <ligand>
        <name>substrate</name>
    </ligand>
</feature>
<keyword evidence="7 10" id="KW-0326">Glycosidase</keyword>
<accession>A0ABT1UMU8</accession>
<reference evidence="12 13" key="1">
    <citation type="submission" date="2022-07" db="EMBL/GenBank/DDBJ databases">
        <title>Methylomonas rivi sp. nov., Methylomonas rosea sp. nov., Methylomonas aureus sp. nov. and Methylomonas subterranea sp. nov., four novel methanotrophs isolated from a freshwater creek and the deep terrestrial subsurface.</title>
        <authorList>
            <person name="Abin C."/>
            <person name="Sankaranarayanan K."/>
            <person name="Garner C."/>
            <person name="Sindelar R."/>
            <person name="Kotary K."/>
            <person name="Garner R."/>
            <person name="Barclay S."/>
            <person name="Lawson P."/>
            <person name="Krumholz L."/>
        </authorList>
    </citation>
    <scope>NUCLEOTIDE SEQUENCE [LARGE SCALE GENOMIC DNA]</scope>
    <source>
        <strain evidence="12 13">SURF-1</strain>
    </source>
</reference>
<keyword evidence="6 10" id="KW-0573">Peptidoglycan synthesis</keyword>
<dbReference type="RefSeq" id="WP_256612786.1">
    <property type="nucleotide sequence ID" value="NZ_JANIBM010000054.1"/>
</dbReference>
<sequence>MKPLAIGPVMIDIAGHSLTALDREKIAHPNTGALILFSRNYESPRQIAELIRAIRNARNGDILIAVDQEGGRVQRFQTGFTRLPAAARYAERPDLAEAAGWLMASEILAVGADFSFAPVLDVDCGVSTIIGDRSFSQSPEQAADLAGKFRAGMRAAGMAATGKHFPGHGAVALDSHLDLPVDDRSLDDIRRQDLVPFRCLIAAGLEAVMPAHVLYPQVDRYPAGFSEVWLQRILREELGFDGAIFSDDLSMAGAASIGDFNERAGLAQQAGCDMLLVCNDPAAAEQVLDNLPSSGNDKREQRLQAMRGRSSLGLDDLPAHPQWRQFSQQISEFYESIA</sequence>
<keyword evidence="2 10" id="KW-0963">Cytoplasm</keyword>
<comment type="caution">
    <text evidence="12">The sequence shown here is derived from an EMBL/GenBank/DDBJ whole genome shotgun (WGS) entry which is preliminary data.</text>
</comment>
<evidence type="ECO:0000256" key="9">
    <source>
        <dbReference type="ARBA" id="ARBA00023316"/>
    </source>
</evidence>
<keyword evidence="4 10" id="KW-0378">Hydrolase</keyword>
<feature type="binding site" evidence="10">
    <location>
        <position position="75"/>
    </location>
    <ligand>
        <name>substrate</name>
    </ligand>
</feature>
<dbReference type="GO" id="GO:0004563">
    <property type="term" value="F:beta-N-acetylhexosaminidase activity"/>
    <property type="evidence" value="ECO:0007669"/>
    <property type="project" value="UniProtKB-EC"/>
</dbReference>
<evidence type="ECO:0000256" key="1">
    <source>
        <dbReference type="ARBA" id="ARBA00001231"/>
    </source>
</evidence>